<proteinExistence type="predicted"/>
<name>A0A1J5S5V1_9ZZZZ</name>
<accession>A0A1J5S5V1</accession>
<feature type="transmembrane region" description="Helical" evidence="1">
    <location>
        <begin position="166"/>
        <end position="182"/>
    </location>
</feature>
<feature type="transmembrane region" description="Helical" evidence="1">
    <location>
        <begin position="92"/>
        <end position="111"/>
    </location>
</feature>
<evidence type="ECO:0000313" key="2">
    <source>
        <dbReference type="EMBL" id="OIQ99487.1"/>
    </source>
</evidence>
<evidence type="ECO:0000256" key="1">
    <source>
        <dbReference type="SAM" id="Phobius"/>
    </source>
</evidence>
<organism evidence="2">
    <name type="scientific">mine drainage metagenome</name>
    <dbReference type="NCBI Taxonomy" id="410659"/>
    <lineage>
        <taxon>unclassified sequences</taxon>
        <taxon>metagenomes</taxon>
        <taxon>ecological metagenomes</taxon>
    </lineage>
</organism>
<comment type="caution">
    <text evidence="2">The sequence shown here is derived from an EMBL/GenBank/DDBJ whole genome shotgun (WGS) entry which is preliminary data.</text>
</comment>
<keyword evidence="1" id="KW-1133">Transmembrane helix</keyword>
<dbReference type="AlphaFoldDB" id="A0A1J5S5V1"/>
<feature type="transmembrane region" description="Helical" evidence="1">
    <location>
        <begin position="49"/>
        <end position="72"/>
    </location>
</feature>
<protein>
    <submittedName>
        <fullName evidence="2">Uncharacterized protein</fullName>
    </submittedName>
</protein>
<reference evidence="2" key="1">
    <citation type="submission" date="2016-10" db="EMBL/GenBank/DDBJ databases">
        <title>Sequence of Gallionella enrichment culture.</title>
        <authorList>
            <person name="Poehlein A."/>
            <person name="Muehling M."/>
            <person name="Daniel R."/>
        </authorList>
    </citation>
    <scope>NUCLEOTIDE SEQUENCE</scope>
</reference>
<dbReference type="EMBL" id="MLJW01000105">
    <property type="protein sequence ID" value="OIQ99487.1"/>
    <property type="molecule type" value="Genomic_DNA"/>
</dbReference>
<feature type="transmembrane region" description="Helical" evidence="1">
    <location>
        <begin position="118"/>
        <end position="139"/>
    </location>
</feature>
<gene>
    <name evidence="2" type="ORF">GALL_184240</name>
</gene>
<sequence>MILNKGLRLATCNQDELQLARLSDTFSLYFSLSEKRKRGMRDNSRSQMVRFWTVVIFVFAVLSLSNCLEILFELRHSPDSQDVRDLWPLELLFYSLLAFAYALAFSVAMRITCRADFIFMTIYNIVLALLLFLHGYLYYTIVTDWVAVNSQTATLTAFQNIGRNDFIRISIYSIFLLGAVVVRRKRKIRR</sequence>
<keyword evidence="1" id="KW-0812">Transmembrane</keyword>
<keyword evidence="1" id="KW-0472">Membrane</keyword>